<dbReference type="InterPro" id="IPR035647">
    <property type="entry name" value="EFG_III/V"/>
</dbReference>
<keyword evidence="3" id="KW-0547">Nucleotide-binding</keyword>
<dbReference type="CDD" id="cd03713">
    <property type="entry name" value="EFG_mtEFG_C"/>
    <property type="match status" value="1"/>
</dbReference>
<dbReference type="CDD" id="cd01434">
    <property type="entry name" value="EFG_mtEFG1_IV"/>
    <property type="match status" value="1"/>
</dbReference>
<dbReference type="GO" id="GO:0032790">
    <property type="term" value="P:ribosome disassembly"/>
    <property type="evidence" value="ECO:0007669"/>
    <property type="project" value="TreeGrafter"/>
</dbReference>
<evidence type="ECO:0000313" key="10">
    <source>
        <dbReference type="Proteomes" id="UP000049855"/>
    </source>
</evidence>
<dbReference type="Gene3D" id="3.30.70.870">
    <property type="entry name" value="Elongation Factor G (Translational Gtpase), domain 3"/>
    <property type="match status" value="1"/>
</dbReference>
<dbReference type="SUPFAM" id="SSF50447">
    <property type="entry name" value="Translation proteins"/>
    <property type="match status" value="1"/>
</dbReference>
<feature type="domain" description="Tr-type G" evidence="8">
    <location>
        <begin position="7"/>
        <end position="280"/>
    </location>
</feature>
<dbReference type="InterPro" id="IPR005517">
    <property type="entry name" value="Transl_elong_EFG/EF2_IV"/>
</dbReference>
<dbReference type="Pfam" id="PF14492">
    <property type="entry name" value="EFG_III"/>
    <property type="match status" value="1"/>
</dbReference>
<dbReference type="InterPro" id="IPR004540">
    <property type="entry name" value="Transl_elong_EFG/EF2"/>
</dbReference>
<evidence type="ECO:0000313" key="9">
    <source>
        <dbReference type="EMBL" id="CQR74609.1"/>
    </source>
</evidence>
<accession>A0A0U1L5P3</accession>
<evidence type="ECO:0000256" key="2">
    <source>
        <dbReference type="ARBA" id="ARBA00017872"/>
    </source>
</evidence>
<dbReference type="FunFam" id="3.30.70.240:FF:000001">
    <property type="entry name" value="Elongation factor G"/>
    <property type="match status" value="1"/>
</dbReference>
<dbReference type="PANTHER" id="PTHR43261:SF6">
    <property type="entry name" value="ELONGATION FACTOR G-LIKE PROTEIN"/>
    <property type="match status" value="1"/>
</dbReference>
<evidence type="ECO:0000256" key="7">
    <source>
        <dbReference type="NCBIfam" id="TIGR00484"/>
    </source>
</evidence>
<dbReference type="PROSITE" id="PS51722">
    <property type="entry name" value="G_TR_2"/>
    <property type="match status" value="1"/>
</dbReference>
<name>A0A0U1L5P3_9FIRM</name>
<gene>
    <name evidence="9" type="ORF">SpAn4DRAFT_1071</name>
</gene>
<dbReference type="Pfam" id="PF00009">
    <property type="entry name" value="GTP_EFTU"/>
    <property type="match status" value="1"/>
</dbReference>
<dbReference type="InterPro" id="IPR009000">
    <property type="entry name" value="Transl_B-barrel_sf"/>
</dbReference>
<organism evidence="9 10">
    <name type="scientific">Sporomusa ovata</name>
    <dbReference type="NCBI Taxonomy" id="2378"/>
    <lineage>
        <taxon>Bacteria</taxon>
        <taxon>Bacillati</taxon>
        <taxon>Bacillota</taxon>
        <taxon>Negativicutes</taxon>
        <taxon>Selenomonadales</taxon>
        <taxon>Sporomusaceae</taxon>
        <taxon>Sporomusa</taxon>
    </lineage>
</organism>
<dbReference type="EMBL" id="CTRP01000014">
    <property type="protein sequence ID" value="CQR74609.1"/>
    <property type="molecule type" value="Genomic_DNA"/>
</dbReference>
<dbReference type="SUPFAM" id="SSF54980">
    <property type="entry name" value="EF-G C-terminal domain-like"/>
    <property type="match status" value="2"/>
</dbReference>
<dbReference type="InterPro" id="IPR035649">
    <property type="entry name" value="EFG_V"/>
</dbReference>
<dbReference type="InterPro" id="IPR047872">
    <property type="entry name" value="EFG_IV"/>
</dbReference>
<dbReference type="NCBIfam" id="TIGR00484">
    <property type="entry name" value="EF-G"/>
    <property type="match status" value="1"/>
</dbReference>
<dbReference type="CDD" id="cd04088">
    <property type="entry name" value="EFG_mtEFG_II"/>
    <property type="match status" value="1"/>
</dbReference>
<comment type="similarity">
    <text evidence="1">Belongs to the TRAFAC class translation factor GTPase superfamily. Classic translation factor GTPase family. EF-G/EF-2 subfamily.</text>
</comment>
<evidence type="ECO:0000256" key="3">
    <source>
        <dbReference type="ARBA" id="ARBA00022741"/>
    </source>
</evidence>
<dbReference type="PRINTS" id="PR00315">
    <property type="entry name" value="ELONGATNFCT"/>
</dbReference>
<dbReference type="Pfam" id="PF03764">
    <property type="entry name" value="EFG_IV"/>
    <property type="match status" value="1"/>
</dbReference>
<dbReference type="InterPro" id="IPR000640">
    <property type="entry name" value="EFG_V-like"/>
</dbReference>
<dbReference type="InterPro" id="IPR053905">
    <property type="entry name" value="EF-G-like_DII"/>
</dbReference>
<dbReference type="CDD" id="cd16262">
    <property type="entry name" value="EFG_III"/>
    <property type="match status" value="1"/>
</dbReference>
<evidence type="ECO:0000256" key="6">
    <source>
        <dbReference type="ARBA" id="ARBA00023134"/>
    </source>
</evidence>
<dbReference type="InterPro" id="IPR005225">
    <property type="entry name" value="Small_GTP-bd"/>
</dbReference>
<dbReference type="Pfam" id="PF22042">
    <property type="entry name" value="EF-G_D2"/>
    <property type="match status" value="1"/>
</dbReference>
<dbReference type="FunFam" id="3.40.50.300:FF:001994">
    <property type="entry name" value="Translation elongation factor G"/>
    <property type="match status" value="1"/>
</dbReference>
<dbReference type="GO" id="GO:0005525">
    <property type="term" value="F:GTP binding"/>
    <property type="evidence" value="ECO:0007669"/>
    <property type="project" value="UniProtKB-UniRule"/>
</dbReference>
<dbReference type="GO" id="GO:0003746">
    <property type="term" value="F:translation elongation factor activity"/>
    <property type="evidence" value="ECO:0007669"/>
    <property type="project" value="UniProtKB-UniRule"/>
</dbReference>
<dbReference type="NCBIfam" id="NF009379">
    <property type="entry name" value="PRK12740.1-3"/>
    <property type="match status" value="1"/>
</dbReference>
<dbReference type="NCBIfam" id="TIGR00231">
    <property type="entry name" value="small_GTP"/>
    <property type="match status" value="1"/>
</dbReference>
<dbReference type="InterPro" id="IPR020568">
    <property type="entry name" value="Ribosomal_Su5_D2-typ_SF"/>
</dbReference>
<dbReference type="InterPro" id="IPR027417">
    <property type="entry name" value="P-loop_NTPase"/>
</dbReference>
<dbReference type="Gene3D" id="3.30.230.10">
    <property type="match status" value="1"/>
</dbReference>
<dbReference type="InterPro" id="IPR014721">
    <property type="entry name" value="Ribsml_uS5_D2-typ_fold_subgr"/>
</dbReference>
<dbReference type="Gene3D" id="2.40.30.10">
    <property type="entry name" value="Translation factors"/>
    <property type="match status" value="1"/>
</dbReference>
<dbReference type="FunFam" id="3.30.70.870:FF:000001">
    <property type="entry name" value="Elongation factor G"/>
    <property type="match status" value="1"/>
</dbReference>
<reference evidence="10" key="1">
    <citation type="submission" date="2015-03" db="EMBL/GenBank/DDBJ databases">
        <authorList>
            <person name="Nijsse Bart"/>
        </authorList>
    </citation>
    <scope>NUCLEOTIDE SEQUENCE [LARGE SCALE GENOMIC DNA]</scope>
</reference>
<dbReference type="Gene3D" id="3.40.50.300">
    <property type="entry name" value="P-loop containing nucleotide triphosphate hydrolases"/>
    <property type="match status" value="1"/>
</dbReference>
<evidence type="ECO:0000259" key="8">
    <source>
        <dbReference type="PROSITE" id="PS51722"/>
    </source>
</evidence>
<dbReference type="FunFam" id="3.30.230.10:FF:000003">
    <property type="entry name" value="Elongation factor G"/>
    <property type="match status" value="1"/>
</dbReference>
<evidence type="ECO:0000256" key="1">
    <source>
        <dbReference type="ARBA" id="ARBA00005870"/>
    </source>
</evidence>
<dbReference type="FunFam" id="2.40.30.10:FF:000006">
    <property type="entry name" value="Elongation factor G"/>
    <property type="match status" value="1"/>
</dbReference>
<keyword evidence="5" id="KW-0648">Protein biosynthesis</keyword>
<dbReference type="CDD" id="cd04170">
    <property type="entry name" value="EF-G_bact"/>
    <property type="match status" value="1"/>
</dbReference>
<dbReference type="GO" id="GO:0003924">
    <property type="term" value="F:GTPase activity"/>
    <property type="evidence" value="ECO:0007669"/>
    <property type="project" value="InterPro"/>
</dbReference>
<dbReference type="SUPFAM" id="SSF52540">
    <property type="entry name" value="P-loop containing nucleoside triphosphate hydrolases"/>
    <property type="match status" value="1"/>
</dbReference>
<dbReference type="Proteomes" id="UP000049855">
    <property type="component" value="Unassembled WGS sequence"/>
</dbReference>
<dbReference type="Gene3D" id="3.30.70.240">
    <property type="match status" value="1"/>
</dbReference>
<keyword evidence="6" id="KW-0342">GTP-binding</keyword>
<dbReference type="InterPro" id="IPR009022">
    <property type="entry name" value="EFG_III"/>
</dbReference>
<dbReference type="InterPro" id="IPR000795">
    <property type="entry name" value="T_Tr_GTP-bd_dom"/>
</dbReference>
<dbReference type="InterPro" id="IPR041095">
    <property type="entry name" value="EFG_II"/>
</dbReference>
<dbReference type="SMART" id="SM00889">
    <property type="entry name" value="EFG_IV"/>
    <property type="match status" value="1"/>
</dbReference>
<dbReference type="RefSeq" id="WP_021170595.1">
    <property type="nucleotide sequence ID" value="NZ_CTRP01000014.1"/>
</dbReference>
<dbReference type="SMART" id="SM00838">
    <property type="entry name" value="EFG_C"/>
    <property type="match status" value="1"/>
</dbReference>
<keyword evidence="10" id="KW-1185">Reference proteome</keyword>
<protein>
    <recommendedName>
        <fullName evidence="2 7">Elongation factor G</fullName>
    </recommendedName>
</protein>
<keyword evidence="4 9" id="KW-0251">Elongation factor</keyword>
<dbReference type="SUPFAM" id="SSF54211">
    <property type="entry name" value="Ribosomal protein S5 domain 2-like"/>
    <property type="match status" value="1"/>
</dbReference>
<dbReference type="NCBIfam" id="NF009381">
    <property type="entry name" value="PRK12740.1-5"/>
    <property type="match status" value="1"/>
</dbReference>
<evidence type="ECO:0000256" key="4">
    <source>
        <dbReference type="ARBA" id="ARBA00022768"/>
    </source>
</evidence>
<dbReference type="PANTHER" id="PTHR43261">
    <property type="entry name" value="TRANSLATION ELONGATION FACTOR G-RELATED"/>
    <property type="match status" value="1"/>
</dbReference>
<dbReference type="NCBIfam" id="NF009891">
    <property type="entry name" value="PRK13351.1-1"/>
    <property type="match status" value="1"/>
</dbReference>
<proteinExistence type="inferred from homology"/>
<dbReference type="AlphaFoldDB" id="A0A0U1L5P3"/>
<dbReference type="Pfam" id="PF00679">
    <property type="entry name" value="EFG_C"/>
    <property type="match status" value="1"/>
</dbReference>
<sequence>MKEYKSDKLRNVGIVAHGGAGKTSLTEAMLFNSGAVNRLGRVDDGSATTDFEPEEVKRKVTISTALAPCEWRDHKINFVDTPGYADFVAEVKGALRAVDSALIVLCAAAGVEVETEKVWNYANELSLPRIGFINKMDRENADFYSVVERMKEKFGNGVIPVQLPIGTQDSFNGVVNVITMKAYLAAKSGKECTEAEIPADMLEQAQEARVALIEAAAEGNDELLTKYLEGEELSNEEINTGLLAGIAQAKVFPVLCGSALKNIGVRQALDTIISCLPAPEATPVLGYHPVSREPIERSAADPFSAMVFKTTADPFVGRLSYIRLFSGNMKPDSTLYNATKEKSERIGSIFTLRGKHQEPISNVYAGDIVVVAKLQETATGDSLCDKDKPILFESIAYPKPMFTRTIEAKNKGDEDKIGQALARLMDEDPTFKVHKNVETHQLLISGMGELHLDIMSERMKRKFGVETLLATPKVPYRETIRGSAKVEGKHKKQSGGHGQYGHVWLQLDPLAPGAEFEFVDSIFGGAVPRQYIPAVEKGVREALAGGLLAGYPMVDVKVTLTDGSYHTVDSSEMAFKIASTLALRKGVLQAKPVLLEPIYAIEVIVPESYMGDVIGDLNTKRGRIQGMEPIGGGLGRVKAQVPLAEMFRYSIDLRSITQGRGSFDMNFSHYEDVPARIAEAIIANAKKEKIDET</sequence>
<evidence type="ECO:0000256" key="5">
    <source>
        <dbReference type="ARBA" id="ARBA00022917"/>
    </source>
</evidence>